<dbReference type="Proteomes" id="UP001057402">
    <property type="component" value="Chromosome 3"/>
</dbReference>
<evidence type="ECO:0000313" key="1">
    <source>
        <dbReference type="EMBL" id="KAI4380458.1"/>
    </source>
</evidence>
<dbReference type="EMBL" id="CM042882">
    <property type="protein sequence ID" value="KAI4380458.1"/>
    <property type="molecule type" value="Genomic_DNA"/>
</dbReference>
<evidence type="ECO:0000313" key="2">
    <source>
        <dbReference type="Proteomes" id="UP001057402"/>
    </source>
</evidence>
<gene>
    <name evidence="1" type="ORF">MLD38_006648</name>
</gene>
<accession>A0ACB9RN81</accession>
<comment type="caution">
    <text evidence="1">The sequence shown here is derived from an EMBL/GenBank/DDBJ whole genome shotgun (WGS) entry which is preliminary data.</text>
</comment>
<name>A0ACB9RN81_9MYRT</name>
<proteinExistence type="predicted"/>
<reference evidence="2" key="1">
    <citation type="journal article" date="2023" name="Front. Plant Sci.">
        <title>Chromosomal-level genome assembly of Melastoma candidum provides insights into trichome evolution.</title>
        <authorList>
            <person name="Zhong Y."/>
            <person name="Wu W."/>
            <person name="Sun C."/>
            <person name="Zou P."/>
            <person name="Liu Y."/>
            <person name="Dai S."/>
            <person name="Zhou R."/>
        </authorList>
    </citation>
    <scope>NUCLEOTIDE SEQUENCE [LARGE SCALE GENOMIC DNA]</scope>
</reference>
<sequence length="145" mass="15513">MLPNRSSCGGSGRGVDGVLVLEEGVAVEPAVLGIFGQLEGLGGVIREDGRGNRRSRLGRNLVVENVGDEISLMHHLRASCSSASARAVLCVLGKPMMEGLDLILTEKRWGWDWSQGAELPRSEKVFPGKESSGLTRTDLGWRGDA</sequence>
<keyword evidence="2" id="KW-1185">Reference proteome</keyword>
<protein>
    <submittedName>
        <fullName evidence="1">Uncharacterized protein</fullName>
    </submittedName>
</protein>
<organism evidence="1 2">
    <name type="scientific">Melastoma candidum</name>
    <dbReference type="NCBI Taxonomy" id="119954"/>
    <lineage>
        <taxon>Eukaryota</taxon>
        <taxon>Viridiplantae</taxon>
        <taxon>Streptophyta</taxon>
        <taxon>Embryophyta</taxon>
        <taxon>Tracheophyta</taxon>
        <taxon>Spermatophyta</taxon>
        <taxon>Magnoliopsida</taxon>
        <taxon>eudicotyledons</taxon>
        <taxon>Gunneridae</taxon>
        <taxon>Pentapetalae</taxon>
        <taxon>rosids</taxon>
        <taxon>malvids</taxon>
        <taxon>Myrtales</taxon>
        <taxon>Melastomataceae</taxon>
        <taxon>Melastomatoideae</taxon>
        <taxon>Melastomateae</taxon>
        <taxon>Melastoma</taxon>
    </lineage>
</organism>